<dbReference type="GO" id="GO:0055052">
    <property type="term" value="C:ATP-binding cassette (ABC) transporter complex, substrate-binding subunit-containing"/>
    <property type="evidence" value="ECO:0007669"/>
    <property type="project" value="TreeGrafter"/>
</dbReference>
<evidence type="ECO:0000256" key="3">
    <source>
        <dbReference type="ARBA" id="ARBA00022729"/>
    </source>
</evidence>
<dbReference type="PANTHER" id="PTHR30061">
    <property type="entry name" value="MALTOSE-BINDING PERIPLASMIC PROTEIN"/>
    <property type="match status" value="1"/>
</dbReference>
<dbReference type="RefSeq" id="WP_116063379.1">
    <property type="nucleotide sequence ID" value="NZ_QRDZ01000023.1"/>
</dbReference>
<dbReference type="PANTHER" id="PTHR30061:SF50">
    <property type="entry name" value="MALTOSE_MALTODEXTRIN-BINDING PERIPLASMIC PROTEIN"/>
    <property type="match status" value="1"/>
</dbReference>
<dbReference type="GO" id="GO:1901982">
    <property type="term" value="F:maltose binding"/>
    <property type="evidence" value="ECO:0007669"/>
    <property type="project" value="TreeGrafter"/>
</dbReference>
<feature type="signal peptide" evidence="4">
    <location>
        <begin position="1"/>
        <end position="24"/>
    </location>
</feature>
<sequence>MFAPLKKRIAPGISLLLLAGVVSACGGNEPGESQGQSTGGGKQEVTLSVLIDSSNNEQNTRILNEAAQLATKNSEKYSIKVRLDTVPNTDMDKKVDVLAAGSNLPDLVASAPKQVWMKRGLLADLTEWFDRSPMKDDYMYPSLLEEGRNNGKLYSVPIKADSIFLIYNKDLLSKAGIADTGFSSISWDDWIAMLEQIKGAGLKAANGKDVKGFTFRISTYETAPFVFSAGGEFFTQDGSKAVFDSPEAADGLAKLKGLVSSGYADKPETDYANWMSVFFNENAAFTITGGWSLATFEEGGLDLSKLGFSTVPAIQDSTSIFGPGLSFSVFESSAKKEAALELLTALYSSEIYKQWLEITAGIPVLASLSDDPQFAANPIKPVLSEQLNRIKPIHSDNSPSFWTKYDQLLEKIILTDADVSVQQAELQASIQQEIDNNLK</sequence>
<accession>A0A3D9IRJ6</accession>
<dbReference type="Pfam" id="PF13416">
    <property type="entry name" value="SBP_bac_8"/>
    <property type="match status" value="1"/>
</dbReference>
<dbReference type="GO" id="GO:0042956">
    <property type="term" value="P:maltodextrin transmembrane transport"/>
    <property type="evidence" value="ECO:0007669"/>
    <property type="project" value="TreeGrafter"/>
</dbReference>
<dbReference type="SUPFAM" id="SSF53850">
    <property type="entry name" value="Periplasmic binding protein-like II"/>
    <property type="match status" value="1"/>
</dbReference>
<proteinExistence type="inferred from homology"/>
<comment type="similarity">
    <text evidence="1">Belongs to the bacterial solute-binding protein 1 family.</text>
</comment>
<dbReference type="InterPro" id="IPR006059">
    <property type="entry name" value="SBP"/>
</dbReference>
<reference evidence="5 6" key="1">
    <citation type="submission" date="2018-07" db="EMBL/GenBank/DDBJ databases">
        <title>Genomic Encyclopedia of Type Strains, Phase III (KMG-III): the genomes of soil and plant-associated and newly described type strains.</title>
        <authorList>
            <person name="Whitman W."/>
        </authorList>
    </citation>
    <scope>NUCLEOTIDE SEQUENCE [LARGE SCALE GENOMIC DNA]</scope>
    <source>
        <strain evidence="5 6">CECT 7287</strain>
    </source>
</reference>
<evidence type="ECO:0000256" key="4">
    <source>
        <dbReference type="SAM" id="SignalP"/>
    </source>
</evidence>
<comment type="caution">
    <text evidence="5">The sequence shown here is derived from an EMBL/GenBank/DDBJ whole genome shotgun (WGS) entry which is preliminary data.</text>
</comment>
<organism evidence="5 6">
    <name type="scientific">Cohnella phaseoli</name>
    <dbReference type="NCBI Taxonomy" id="456490"/>
    <lineage>
        <taxon>Bacteria</taxon>
        <taxon>Bacillati</taxon>
        <taxon>Bacillota</taxon>
        <taxon>Bacilli</taxon>
        <taxon>Bacillales</taxon>
        <taxon>Paenibacillaceae</taxon>
        <taxon>Cohnella</taxon>
    </lineage>
</organism>
<feature type="chain" id="PRO_5038676467" evidence="4">
    <location>
        <begin position="25"/>
        <end position="439"/>
    </location>
</feature>
<keyword evidence="3 4" id="KW-0732">Signal</keyword>
<keyword evidence="6" id="KW-1185">Reference proteome</keyword>
<dbReference type="Gene3D" id="3.40.190.10">
    <property type="entry name" value="Periplasmic binding protein-like II"/>
    <property type="match status" value="2"/>
</dbReference>
<evidence type="ECO:0000256" key="2">
    <source>
        <dbReference type="ARBA" id="ARBA00022448"/>
    </source>
</evidence>
<dbReference type="Proteomes" id="UP000256977">
    <property type="component" value="Unassembled WGS sequence"/>
</dbReference>
<keyword evidence="2" id="KW-0813">Transport</keyword>
<dbReference type="OrthoDB" id="9768630at2"/>
<protein>
    <submittedName>
        <fullName evidence="5">ABC-type glycerol-3-phosphate transport system substrate-binding protein</fullName>
    </submittedName>
</protein>
<dbReference type="EMBL" id="QRDZ01000023">
    <property type="protein sequence ID" value="RED64394.1"/>
    <property type="molecule type" value="Genomic_DNA"/>
</dbReference>
<evidence type="ECO:0000313" key="5">
    <source>
        <dbReference type="EMBL" id="RED64394.1"/>
    </source>
</evidence>
<evidence type="ECO:0000256" key="1">
    <source>
        <dbReference type="ARBA" id="ARBA00008520"/>
    </source>
</evidence>
<dbReference type="AlphaFoldDB" id="A0A3D9IRJ6"/>
<dbReference type="PROSITE" id="PS51257">
    <property type="entry name" value="PROKAR_LIPOPROTEIN"/>
    <property type="match status" value="1"/>
</dbReference>
<gene>
    <name evidence="5" type="ORF">DFP98_12366</name>
</gene>
<dbReference type="GO" id="GO:0015768">
    <property type="term" value="P:maltose transport"/>
    <property type="evidence" value="ECO:0007669"/>
    <property type="project" value="TreeGrafter"/>
</dbReference>
<name>A0A3D9IRJ6_9BACL</name>
<evidence type="ECO:0000313" key="6">
    <source>
        <dbReference type="Proteomes" id="UP000256977"/>
    </source>
</evidence>